<dbReference type="Proteomes" id="UP001595764">
    <property type="component" value="Unassembled WGS sequence"/>
</dbReference>
<comment type="caution">
    <text evidence="2">The sequence shown here is derived from an EMBL/GenBank/DDBJ whole genome shotgun (WGS) entry which is preliminary data.</text>
</comment>
<feature type="region of interest" description="Disordered" evidence="1">
    <location>
        <begin position="219"/>
        <end position="242"/>
    </location>
</feature>
<evidence type="ECO:0000313" key="3">
    <source>
        <dbReference type="Proteomes" id="UP001595764"/>
    </source>
</evidence>
<keyword evidence="3" id="KW-1185">Reference proteome</keyword>
<dbReference type="RefSeq" id="WP_377871714.1">
    <property type="nucleotide sequence ID" value="NZ_JBHMAY010000032.1"/>
</dbReference>
<protein>
    <submittedName>
        <fullName evidence="2">Uncharacterized protein</fullName>
    </submittedName>
</protein>
<name>A0ABV7QGJ5_9PSEU</name>
<organism evidence="2 3">
    <name type="scientific">Amycolatopsis halotolerans</name>
    <dbReference type="NCBI Taxonomy" id="330083"/>
    <lineage>
        <taxon>Bacteria</taxon>
        <taxon>Bacillati</taxon>
        <taxon>Actinomycetota</taxon>
        <taxon>Actinomycetes</taxon>
        <taxon>Pseudonocardiales</taxon>
        <taxon>Pseudonocardiaceae</taxon>
        <taxon>Amycolatopsis</taxon>
    </lineage>
</organism>
<proteinExistence type="predicted"/>
<reference evidence="3" key="1">
    <citation type="journal article" date="2019" name="Int. J. Syst. Evol. Microbiol.">
        <title>The Global Catalogue of Microorganisms (GCM) 10K type strain sequencing project: providing services to taxonomists for standard genome sequencing and annotation.</title>
        <authorList>
            <consortium name="The Broad Institute Genomics Platform"/>
            <consortium name="The Broad Institute Genome Sequencing Center for Infectious Disease"/>
            <person name="Wu L."/>
            <person name="Ma J."/>
        </authorList>
    </citation>
    <scope>NUCLEOTIDE SEQUENCE [LARGE SCALE GENOMIC DNA]</scope>
    <source>
        <strain evidence="3">CGMCC 4.7682</strain>
    </source>
</reference>
<dbReference type="EMBL" id="JBHRWI010000022">
    <property type="protein sequence ID" value="MFC3512442.1"/>
    <property type="molecule type" value="Genomic_DNA"/>
</dbReference>
<evidence type="ECO:0000313" key="2">
    <source>
        <dbReference type="EMBL" id="MFC3512442.1"/>
    </source>
</evidence>
<evidence type="ECO:0000256" key="1">
    <source>
        <dbReference type="SAM" id="MobiDB-lite"/>
    </source>
</evidence>
<gene>
    <name evidence="2" type="ORF">ACFORO_19880</name>
</gene>
<accession>A0ABV7QGJ5</accession>
<sequence>MNSLAAPAAAHYRSTVPDAQPYAYWRLNRGSSRSTAVDEVSANLRVENGAFTTVSPSASSWFNGEGSLQLPNNRVAQATYLSVQMSFQTTVNSLAGVLTSTGHRFADRSRTRHTAVHELLAAGHSQRAIARQWGMGGKPAARYARALTPEELFTGQWQNRPTKLDGFKTYLHERWTSGSTNVTPLWKKIAAQDCTGGRGAVSAYLRPRCQSHNSRTAAFGSRCHDQSPLPQPIYRTSGAFGG</sequence>